<keyword evidence="3" id="KW-1185">Reference proteome</keyword>
<comment type="caution">
    <text evidence="2">The sequence shown here is derived from an EMBL/GenBank/DDBJ whole genome shotgun (WGS) entry which is preliminary data.</text>
</comment>
<gene>
    <name evidence="2" type="ORF">BOKJ2_LOCUS12186</name>
</gene>
<evidence type="ECO:0000313" key="3">
    <source>
        <dbReference type="Proteomes" id="UP000614601"/>
    </source>
</evidence>
<organism evidence="2 3">
    <name type="scientific">Bursaphelenchus okinawaensis</name>
    <dbReference type="NCBI Taxonomy" id="465554"/>
    <lineage>
        <taxon>Eukaryota</taxon>
        <taxon>Metazoa</taxon>
        <taxon>Ecdysozoa</taxon>
        <taxon>Nematoda</taxon>
        <taxon>Chromadorea</taxon>
        <taxon>Rhabditida</taxon>
        <taxon>Tylenchina</taxon>
        <taxon>Tylenchomorpha</taxon>
        <taxon>Aphelenchoidea</taxon>
        <taxon>Aphelenchoididae</taxon>
        <taxon>Bursaphelenchus</taxon>
    </lineage>
</organism>
<dbReference type="Gene3D" id="3.90.1150.10">
    <property type="entry name" value="Aspartate Aminotransferase, domain 1"/>
    <property type="match status" value="1"/>
</dbReference>
<sequence>MTAFPEYAFPSQHTLFDSSDGYTFNIGAPAQHFLKDAAILMKEATVKKLDEEINVHQGRLLQYGAACGARDYLEAVRNFLADQYQDDNVDVQNLVQTAGATTALIILLNQMFPQKTTVYFEQLSYFLAAKILKSVGFECKGVDTGSTGIDLEDLEKRLQEDTDMTTIEEKRKDRVYSSVIYVVPIYQNPIGVVLSAEKCQKLVALARKYNSLVFCDDVYNMLHYDGTVQKRLFAYDNKNDKDYGNGHVVSNGTFSKILAPGLRLGWMELPKAIKDKYFYKSDILVSSGSLNTYTGGIVAELLKDGKAKAQVEKIRNEQKLKMEILLNELDQHLPKDCSIIAKPDGGYFVQVLVPPRVNCVDFVAKIKESHKILLHDGRKFVPDDRTNYKHPEYANSIRLCIAFIETDKIAEGIRIFCSEVDNYGR</sequence>
<reference evidence="2" key="1">
    <citation type="submission" date="2020-09" db="EMBL/GenBank/DDBJ databases">
        <authorList>
            <person name="Kikuchi T."/>
        </authorList>
    </citation>
    <scope>NUCLEOTIDE SEQUENCE</scope>
    <source>
        <strain evidence="2">SH1</strain>
    </source>
</reference>
<dbReference type="PANTHER" id="PTHR42858:SF1">
    <property type="entry name" value="LD15494P"/>
    <property type="match status" value="1"/>
</dbReference>
<name>A0A811LII4_9BILA</name>
<dbReference type="Proteomes" id="UP000783686">
    <property type="component" value="Unassembled WGS sequence"/>
</dbReference>
<evidence type="ECO:0000259" key="1">
    <source>
        <dbReference type="Pfam" id="PF00155"/>
    </source>
</evidence>
<dbReference type="CDD" id="cd00609">
    <property type="entry name" value="AAT_like"/>
    <property type="match status" value="1"/>
</dbReference>
<dbReference type="InterPro" id="IPR015421">
    <property type="entry name" value="PyrdxlP-dep_Trfase_major"/>
</dbReference>
<proteinExistence type="predicted"/>
<dbReference type="InterPro" id="IPR004839">
    <property type="entry name" value="Aminotransferase_I/II_large"/>
</dbReference>
<dbReference type="EMBL" id="CAJFCW020000006">
    <property type="protein sequence ID" value="CAG9123263.1"/>
    <property type="molecule type" value="Genomic_DNA"/>
</dbReference>
<dbReference type="GO" id="GO:0047536">
    <property type="term" value="F:2-aminoadipate transaminase activity"/>
    <property type="evidence" value="ECO:0007669"/>
    <property type="project" value="TreeGrafter"/>
</dbReference>
<dbReference type="InterPro" id="IPR015424">
    <property type="entry name" value="PyrdxlP-dep_Trfase"/>
</dbReference>
<dbReference type="Gene3D" id="3.40.640.10">
    <property type="entry name" value="Type I PLP-dependent aspartate aminotransferase-like (Major domain)"/>
    <property type="match status" value="1"/>
</dbReference>
<dbReference type="EMBL" id="CAJFDH010000006">
    <property type="protein sequence ID" value="CAD5227464.1"/>
    <property type="molecule type" value="Genomic_DNA"/>
</dbReference>
<dbReference type="PANTHER" id="PTHR42858">
    <property type="entry name" value="AMINOTRANSFERASE"/>
    <property type="match status" value="1"/>
</dbReference>
<accession>A0A811LII4</accession>
<dbReference type="OrthoDB" id="5827350at2759"/>
<protein>
    <recommendedName>
        <fullName evidence="1">Aminotransferase class I/classII large domain-containing protein</fullName>
    </recommendedName>
</protein>
<dbReference type="AlphaFoldDB" id="A0A811LII4"/>
<dbReference type="Proteomes" id="UP000614601">
    <property type="component" value="Unassembled WGS sequence"/>
</dbReference>
<dbReference type="SUPFAM" id="SSF53383">
    <property type="entry name" value="PLP-dependent transferases"/>
    <property type="match status" value="1"/>
</dbReference>
<feature type="domain" description="Aminotransferase class I/classII large" evidence="1">
    <location>
        <begin position="49"/>
        <end position="413"/>
    </location>
</feature>
<evidence type="ECO:0000313" key="2">
    <source>
        <dbReference type="EMBL" id="CAD5227464.1"/>
    </source>
</evidence>
<dbReference type="Pfam" id="PF00155">
    <property type="entry name" value="Aminotran_1_2"/>
    <property type="match status" value="1"/>
</dbReference>
<dbReference type="InterPro" id="IPR015422">
    <property type="entry name" value="PyrdxlP-dep_Trfase_small"/>
</dbReference>
<dbReference type="GO" id="GO:0030170">
    <property type="term" value="F:pyridoxal phosphate binding"/>
    <property type="evidence" value="ECO:0007669"/>
    <property type="project" value="InterPro"/>
</dbReference>